<name>A0A8J5T9C9_ZIZPA</name>
<dbReference type="OrthoDB" id="1877784at2759"/>
<feature type="domain" description="Terpene synthase N-terminal" evidence="1">
    <location>
        <begin position="8"/>
        <end position="145"/>
    </location>
</feature>
<evidence type="ECO:0000259" key="1">
    <source>
        <dbReference type="Pfam" id="PF01397"/>
    </source>
</evidence>
<accession>A0A8J5T9C9</accession>
<protein>
    <submittedName>
        <fullName evidence="3">Uncharacterized protein</fullName>
    </submittedName>
</protein>
<comment type="caution">
    <text evidence="3">The sequence shown here is derived from an EMBL/GenBank/DDBJ whole genome shotgun (WGS) entry which is preliminary data.</text>
</comment>
<evidence type="ECO:0000259" key="2">
    <source>
        <dbReference type="Pfam" id="PF03936"/>
    </source>
</evidence>
<reference evidence="3" key="1">
    <citation type="journal article" date="2021" name="bioRxiv">
        <title>Whole Genome Assembly and Annotation of Northern Wild Rice, Zizania palustris L., Supports a Whole Genome Duplication in the Zizania Genus.</title>
        <authorList>
            <person name="Haas M."/>
            <person name="Kono T."/>
            <person name="Macchietto M."/>
            <person name="Millas R."/>
            <person name="McGilp L."/>
            <person name="Shao M."/>
            <person name="Duquette J."/>
            <person name="Hirsch C.N."/>
            <person name="Kimball J."/>
        </authorList>
    </citation>
    <scope>NUCLEOTIDE SEQUENCE</scope>
    <source>
        <tissue evidence="3">Fresh leaf tissue</tissue>
    </source>
</reference>
<dbReference type="Pfam" id="PF03936">
    <property type="entry name" value="Terpene_synth_C"/>
    <property type="match status" value="2"/>
</dbReference>
<dbReference type="EMBL" id="JAAALK010000086">
    <property type="protein sequence ID" value="KAG8082034.1"/>
    <property type="molecule type" value="Genomic_DNA"/>
</dbReference>
<reference evidence="3" key="2">
    <citation type="submission" date="2021-02" db="EMBL/GenBank/DDBJ databases">
        <authorList>
            <person name="Kimball J.A."/>
            <person name="Haas M.W."/>
            <person name="Macchietto M."/>
            <person name="Kono T."/>
            <person name="Duquette J."/>
            <person name="Shao M."/>
        </authorList>
    </citation>
    <scope>NUCLEOTIDE SEQUENCE</scope>
    <source>
        <tissue evidence="3">Fresh leaf tissue</tissue>
    </source>
</reference>
<dbReference type="GO" id="GO:0010333">
    <property type="term" value="F:terpene synthase activity"/>
    <property type="evidence" value="ECO:0007669"/>
    <property type="project" value="InterPro"/>
</dbReference>
<organism evidence="3 4">
    <name type="scientific">Zizania palustris</name>
    <name type="common">Northern wild rice</name>
    <dbReference type="NCBI Taxonomy" id="103762"/>
    <lineage>
        <taxon>Eukaryota</taxon>
        <taxon>Viridiplantae</taxon>
        <taxon>Streptophyta</taxon>
        <taxon>Embryophyta</taxon>
        <taxon>Tracheophyta</taxon>
        <taxon>Spermatophyta</taxon>
        <taxon>Magnoliopsida</taxon>
        <taxon>Liliopsida</taxon>
        <taxon>Poales</taxon>
        <taxon>Poaceae</taxon>
        <taxon>BOP clade</taxon>
        <taxon>Oryzoideae</taxon>
        <taxon>Oryzeae</taxon>
        <taxon>Zizaniinae</taxon>
        <taxon>Zizania</taxon>
    </lineage>
</organism>
<dbReference type="GO" id="GO:0000287">
    <property type="term" value="F:magnesium ion binding"/>
    <property type="evidence" value="ECO:0007669"/>
    <property type="project" value="InterPro"/>
</dbReference>
<evidence type="ECO:0000313" key="4">
    <source>
        <dbReference type="Proteomes" id="UP000729402"/>
    </source>
</evidence>
<dbReference type="AlphaFoldDB" id="A0A8J5T9C9"/>
<sequence length="408" mass="46420">MIQGYTSSNVHLTEGMKTVDALERLGVGYHFREEIGMFMDLVNGTPARDTDEMASAALRFRLLRQHHYDAPCDVFESFVDKNGGFKDTLRSDVDALLAIYEAAHLSKCDEDLLSNAVVFTTSCLSAMAEGGKLPESLLKKVEHALDSPTQRRFKRVETKLYISIYGKDEDSNQDILELAKLDFHILQQMHRDEASSFSLYFREHNLGSNLGPYIRERPVECYLWALGVFYEPQYAKARMMLAKLINLCSLFDDTIDSYAPWKSFTCLTKRSKADPLAQTNDRAVFDWIMSSPKIIKNSAIITRLMDDIQGHEYEKDISGVSTAVQCYSKEHGVTIQEAKKALWCIVEDQWRSTNQEFLSTTMIPVPLLTHVINLSRVMETMYKNTSAYTFCKGVEEHIENVLDKCACA</sequence>
<dbReference type="InterPro" id="IPR050148">
    <property type="entry name" value="Terpene_synthase-like"/>
</dbReference>
<dbReference type="Proteomes" id="UP000729402">
    <property type="component" value="Unassembled WGS sequence"/>
</dbReference>
<feature type="domain" description="Terpene synthase metal-binding" evidence="2">
    <location>
        <begin position="282"/>
        <end position="351"/>
    </location>
</feature>
<dbReference type="PANTHER" id="PTHR31225">
    <property type="entry name" value="OS04G0344100 PROTEIN-RELATED"/>
    <property type="match status" value="1"/>
</dbReference>
<proteinExistence type="predicted"/>
<keyword evidence="4" id="KW-1185">Reference proteome</keyword>
<dbReference type="InterPro" id="IPR005630">
    <property type="entry name" value="Terpene_synthase_metal-bd"/>
</dbReference>
<dbReference type="InterPro" id="IPR001906">
    <property type="entry name" value="Terpene_synth_N"/>
</dbReference>
<dbReference type="GO" id="GO:0016114">
    <property type="term" value="P:terpenoid biosynthetic process"/>
    <property type="evidence" value="ECO:0007669"/>
    <property type="project" value="InterPro"/>
</dbReference>
<feature type="domain" description="Terpene synthase metal-binding" evidence="2">
    <location>
        <begin position="203"/>
        <end position="264"/>
    </location>
</feature>
<dbReference type="Pfam" id="PF01397">
    <property type="entry name" value="Terpene_synth"/>
    <property type="match status" value="1"/>
</dbReference>
<gene>
    <name evidence="3" type="ORF">GUJ93_ZPchr0014g47335</name>
</gene>
<dbReference type="PANTHER" id="PTHR31225:SF216">
    <property type="entry name" value="TERPENE SYNTHASE"/>
    <property type="match status" value="1"/>
</dbReference>
<evidence type="ECO:0000313" key="3">
    <source>
        <dbReference type="EMBL" id="KAG8082034.1"/>
    </source>
</evidence>